<sequence length="291" mass="30292">MAGRKSCSLPVAIDSLYTCSGLCKCEFHFTCLGVSRAVAQELKRSESPLLWMCQACRSGSHGGWAAIRDLIAKSASDMKRELGELLERHLARLPQPIDPARSLSTTRLQHHSRQPVTNTPTTEGGTHTPTVVLGPTLSNSTNAGELVATNTAKPRLPVTTTPVLVSNVGGTNSSTVVLGSTQPSRAHAGEMMAANTTKPRLPVTTTPVLVSNVCGTHTSTAVLGSTQPSTARAGDLVASNTAKRPTAPPISNAPHSVISPVLTSRSHLDPAPSRSLADPVACVPAHSSPDA</sequence>
<dbReference type="VEuPathDB" id="VectorBase:AATE009624"/>
<proteinExistence type="predicted"/>
<evidence type="ECO:0000313" key="2">
    <source>
        <dbReference type="EnsemblMetazoa" id="AATE009624-PA.1"/>
    </source>
</evidence>
<feature type="compositionally biased region" description="Low complexity" evidence="1">
    <location>
        <begin position="115"/>
        <end position="129"/>
    </location>
</feature>
<dbReference type="AlphaFoldDB" id="A0A182J1L5"/>
<dbReference type="EnsemblMetazoa" id="AATE009624-RA">
    <property type="protein sequence ID" value="AATE009624-PA.1"/>
    <property type="gene ID" value="AATE009624"/>
</dbReference>
<protein>
    <submittedName>
        <fullName evidence="2">Uncharacterized protein</fullName>
    </submittedName>
</protein>
<accession>A0A182J1L5</accession>
<dbReference type="SUPFAM" id="SSF57903">
    <property type="entry name" value="FYVE/PHD zinc finger"/>
    <property type="match status" value="1"/>
</dbReference>
<feature type="region of interest" description="Disordered" evidence="1">
    <location>
        <begin position="105"/>
        <end position="129"/>
    </location>
</feature>
<dbReference type="InterPro" id="IPR011011">
    <property type="entry name" value="Znf_FYVE_PHD"/>
</dbReference>
<organism evidence="2">
    <name type="scientific">Anopheles atroparvus</name>
    <name type="common">European mosquito</name>
    <dbReference type="NCBI Taxonomy" id="41427"/>
    <lineage>
        <taxon>Eukaryota</taxon>
        <taxon>Metazoa</taxon>
        <taxon>Ecdysozoa</taxon>
        <taxon>Arthropoda</taxon>
        <taxon>Hexapoda</taxon>
        <taxon>Insecta</taxon>
        <taxon>Pterygota</taxon>
        <taxon>Neoptera</taxon>
        <taxon>Endopterygota</taxon>
        <taxon>Diptera</taxon>
        <taxon>Nematocera</taxon>
        <taxon>Culicoidea</taxon>
        <taxon>Culicidae</taxon>
        <taxon>Anophelinae</taxon>
        <taxon>Anopheles</taxon>
    </lineage>
</organism>
<dbReference type="Gene3D" id="3.30.40.10">
    <property type="entry name" value="Zinc/RING finger domain, C3HC4 (zinc finger)"/>
    <property type="match status" value="1"/>
</dbReference>
<name>A0A182J1L5_ANOAO</name>
<reference evidence="2" key="1">
    <citation type="submission" date="2022-08" db="UniProtKB">
        <authorList>
            <consortium name="EnsemblMetazoa"/>
        </authorList>
    </citation>
    <scope>IDENTIFICATION</scope>
    <source>
        <strain evidence="2">EBRO</strain>
    </source>
</reference>
<dbReference type="InterPro" id="IPR013083">
    <property type="entry name" value="Znf_RING/FYVE/PHD"/>
</dbReference>
<feature type="region of interest" description="Disordered" evidence="1">
    <location>
        <begin position="264"/>
        <end position="291"/>
    </location>
</feature>
<evidence type="ECO:0000256" key="1">
    <source>
        <dbReference type="SAM" id="MobiDB-lite"/>
    </source>
</evidence>
<dbReference type="EMBL" id="AXCP01007208">
    <property type="status" value="NOT_ANNOTATED_CDS"/>
    <property type="molecule type" value="Genomic_DNA"/>
</dbReference>